<sequence>MNKLQSILRQLGDTPAYFPDCCAGISLPLIATLCAQLPPNPQLTLSIGSGSGLLEALLLAIGDGRANIFGVEVPSCENLYMPVERMLIVPTSHSVNSDAVMASALLFVYPRHVQLVKDYLGICKSGALEQVVWLGPTSDWVDFERVLRMFFHVVRIVQDCVAEGDILGLAASPRR</sequence>
<accession>A0A6A7BTJ5</accession>
<reference evidence="1" key="1">
    <citation type="journal article" date="2020" name="Stud. Mycol.">
        <title>101 Dothideomycetes genomes: a test case for predicting lifestyles and emergence of pathogens.</title>
        <authorList>
            <person name="Haridas S."/>
            <person name="Albert R."/>
            <person name="Binder M."/>
            <person name="Bloem J."/>
            <person name="Labutti K."/>
            <person name="Salamov A."/>
            <person name="Andreopoulos B."/>
            <person name="Baker S."/>
            <person name="Barry K."/>
            <person name="Bills G."/>
            <person name="Bluhm B."/>
            <person name="Cannon C."/>
            <person name="Castanera R."/>
            <person name="Culley D."/>
            <person name="Daum C."/>
            <person name="Ezra D."/>
            <person name="Gonzalez J."/>
            <person name="Henrissat B."/>
            <person name="Kuo A."/>
            <person name="Liang C."/>
            <person name="Lipzen A."/>
            <person name="Lutzoni F."/>
            <person name="Magnuson J."/>
            <person name="Mondo S."/>
            <person name="Nolan M."/>
            <person name="Ohm R."/>
            <person name="Pangilinan J."/>
            <person name="Park H.-J."/>
            <person name="Ramirez L."/>
            <person name="Alfaro M."/>
            <person name="Sun H."/>
            <person name="Tritt A."/>
            <person name="Yoshinaga Y."/>
            <person name="Zwiers L.-H."/>
            <person name="Turgeon B."/>
            <person name="Goodwin S."/>
            <person name="Spatafora J."/>
            <person name="Crous P."/>
            <person name="Grigoriev I."/>
        </authorList>
    </citation>
    <scope>NUCLEOTIDE SEQUENCE</scope>
    <source>
        <strain evidence="1">CBS 480.64</strain>
    </source>
</reference>
<dbReference type="OrthoDB" id="2151982at2759"/>
<gene>
    <name evidence="1" type="ORF">K470DRAFT_259945</name>
</gene>
<evidence type="ECO:0000313" key="2">
    <source>
        <dbReference type="Proteomes" id="UP000799421"/>
    </source>
</evidence>
<dbReference type="Proteomes" id="UP000799421">
    <property type="component" value="Unassembled WGS sequence"/>
</dbReference>
<dbReference type="AlphaFoldDB" id="A0A6A7BTJ5"/>
<keyword evidence="2" id="KW-1185">Reference proteome</keyword>
<name>A0A6A7BTJ5_9PEZI</name>
<organism evidence="1 2">
    <name type="scientific">Piedraia hortae CBS 480.64</name>
    <dbReference type="NCBI Taxonomy" id="1314780"/>
    <lineage>
        <taxon>Eukaryota</taxon>
        <taxon>Fungi</taxon>
        <taxon>Dikarya</taxon>
        <taxon>Ascomycota</taxon>
        <taxon>Pezizomycotina</taxon>
        <taxon>Dothideomycetes</taxon>
        <taxon>Dothideomycetidae</taxon>
        <taxon>Capnodiales</taxon>
        <taxon>Piedraiaceae</taxon>
        <taxon>Piedraia</taxon>
    </lineage>
</organism>
<protein>
    <submittedName>
        <fullName evidence="1">Uncharacterized protein</fullName>
    </submittedName>
</protein>
<dbReference type="EMBL" id="MU006013">
    <property type="protein sequence ID" value="KAF2858267.1"/>
    <property type="molecule type" value="Genomic_DNA"/>
</dbReference>
<proteinExistence type="predicted"/>
<evidence type="ECO:0000313" key="1">
    <source>
        <dbReference type="EMBL" id="KAF2858267.1"/>
    </source>
</evidence>